<protein>
    <submittedName>
        <fullName evidence="2">Uncharacterized protein</fullName>
    </submittedName>
</protein>
<feature type="transmembrane region" description="Helical" evidence="1">
    <location>
        <begin position="12"/>
        <end position="36"/>
    </location>
</feature>
<evidence type="ECO:0000313" key="3">
    <source>
        <dbReference type="Proteomes" id="UP000077051"/>
    </source>
</evidence>
<dbReference type="VEuPathDB" id="FungiDB:MUCCIDRAFT_85459"/>
<keyword evidence="1" id="KW-1133">Transmembrane helix</keyword>
<accession>A0A168HL08</accession>
<gene>
    <name evidence="2" type="ORF">MUCCIDRAFT_85459</name>
</gene>
<dbReference type="AlphaFoldDB" id="A0A168HL08"/>
<keyword evidence="3" id="KW-1185">Reference proteome</keyword>
<evidence type="ECO:0000256" key="1">
    <source>
        <dbReference type="SAM" id="Phobius"/>
    </source>
</evidence>
<organism evidence="2 3">
    <name type="scientific">Mucor lusitanicus CBS 277.49</name>
    <dbReference type="NCBI Taxonomy" id="747725"/>
    <lineage>
        <taxon>Eukaryota</taxon>
        <taxon>Fungi</taxon>
        <taxon>Fungi incertae sedis</taxon>
        <taxon>Mucoromycota</taxon>
        <taxon>Mucoromycotina</taxon>
        <taxon>Mucoromycetes</taxon>
        <taxon>Mucorales</taxon>
        <taxon>Mucorineae</taxon>
        <taxon>Mucoraceae</taxon>
        <taxon>Mucor</taxon>
    </lineage>
</organism>
<feature type="transmembrane region" description="Helical" evidence="1">
    <location>
        <begin position="105"/>
        <end position="126"/>
    </location>
</feature>
<feature type="transmembrane region" description="Helical" evidence="1">
    <location>
        <begin position="76"/>
        <end position="93"/>
    </location>
</feature>
<reference evidence="2 3" key="1">
    <citation type="submission" date="2015-06" db="EMBL/GenBank/DDBJ databases">
        <title>Expansion of signal transduction pathways in fungi by whole-genome duplication.</title>
        <authorList>
            <consortium name="DOE Joint Genome Institute"/>
            <person name="Corrochano L.M."/>
            <person name="Kuo A."/>
            <person name="Marcet-Houben M."/>
            <person name="Polaino S."/>
            <person name="Salamov A."/>
            <person name="Villalobos J.M."/>
            <person name="Alvarez M.I."/>
            <person name="Avalos J."/>
            <person name="Benito E.P."/>
            <person name="Benoit I."/>
            <person name="Burger G."/>
            <person name="Camino L.P."/>
            <person name="Canovas D."/>
            <person name="Cerda-Olmedo E."/>
            <person name="Cheng J.-F."/>
            <person name="Dominguez A."/>
            <person name="Elias M."/>
            <person name="Eslava A.P."/>
            <person name="Glaser F."/>
            <person name="Grimwood J."/>
            <person name="Gutierrez G."/>
            <person name="Heitman J."/>
            <person name="Henrissat B."/>
            <person name="Iturriaga E.A."/>
            <person name="Lang B.F."/>
            <person name="Lavin J.L."/>
            <person name="Lee S."/>
            <person name="Li W."/>
            <person name="Lindquist E."/>
            <person name="Lopez-Garcia S."/>
            <person name="Luque E.M."/>
            <person name="Marcos A.T."/>
            <person name="Martin J."/>
            <person name="Mccluskey K."/>
            <person name="Medina H.R."/>
            <person name="Miralles-Duran A."/>
            <person name="Miyazaki A."/>
            <person name="Munoz-Torres E."/>
            <person name="Oguiza J.A."/>
            <person name="Ohm R."/>
            <person name="Olmedo M."/>
            <person name="Orejas M."/>
            <person name="Ortiz-Castellanos L."/>
            <person name="Pisabarro A.G."/>
            <person name="Rodriguez-Romero J."/>
            <person name="Ruiz-Herrera J."/>
            <person name="Ruiz-Vazquez R."/>
            <person name="Sanz C."/>
            <person name="Schackwitz W."/>
            <person name="Schmutz J."/>
            <person name="Shahriari M."/>
            <person name="Shelest E."/>
            <person name="Silva-Franco F."/>
            <person name="Soanes D."/>
            <person name="Syed K."/>
            <person name="Tagua V.G."/>
            <person name="Talbot N.J."/>
            <person name="Thon M."/>
            <person name="De Vries R.P."/>
            <person name="Wiebenga A."/>
            <person name="Yadav J.S."/>
            <person name="Braun E.L."/>
            <person name="Baker S."/>
            <person name="Garre V."/>
            <person name="Horwitz B."/>
            <person name="Torres-Martinez S."/>
            <person name="Idnurm A."/>
            <person name="Herrera-Estrella A."/>
            <person name="Gabaldon T."/>
            <person name="Grigoriev I.V."/>
        </authorList>
    </citation>
    <scope>NUCLEOTIDE SEQUENCE [LARGE SCALE GENOMIC DNA]</scope>
    <source>
        <strain evidence="2 3">CBS 277.49</strain>
    </source>
</reference>
<feature type="transmembrane region" description="Helical" evidence="1">
    <location>
        <begin position="151"/>
        <end position="170"/>
    </location>
</feature>
<sequence>MSKSIPSSFYRCYCCLSLRAGVFLSSFCSLTIPLLIEFVTHYAASYYLPDRPKKNASAPDRYFHMRVPYLESPVDVFSVIHASTYVIGMFGSYKKSPKLIKYHKNLLYFNVISTPFVLIECMWTTATLKWPEISVPDDPDVPEFFERDMKILHATAVALSVGIFGVTYAHQIYKAYVAYKYEKYLLLSEEERKEK</sequence>
<dbReference type="Proteomes" id="UP000077051">
    <property type="component" value="Unassembled WGS sequence"/>
</dbReference>
<comment type="caution">
    <text evidence="2">The sequence shown here is derived from an EMBL/GenBank/DDBJ whole genome shotgun (WGS) entry which is preliminary data.</text>
</comment>
<name>A0A168HL08_MUCCL</name>
<dbReference type="OrthoDB" id="2247944at2759"/>
<dbReference type="EMBL" id="AMYB01000009">
    <property type="protein sequence ID" value="OAC98912.1"/>
    <property type="molecule type" value="Genomic_DNA"/>
</dbReference>
<proteinExistence type="predicted"/>
<keyword evidence="1" id="KW-0472">Membrane</keyword>
<evidence type="ECO:0000313" key="2">
    <source>
        <dbReference type="EMBL" id="OAC98912.1"/>
    </source>
</evidence>
<keyword evidence="1" id="KW-0812">Transmembrane</keyword>